<evidence type="ECO:0000256" key="2">
    <source>
        <dbReference type="SAM" id="MobiDB-lite"/>
    </source>
</evidence>
<dbReference type="Proteomes" id="UP000054279">
    <property type="component" value="Unassembled WGS sequence"/>
</dbReference>
<name>A0A0C9UL82_SPHS4</name>
<protein>
    <recommendedName>
        <fullName evidence="3">SWIM-type domain-containing protein</fullName>
    </recommendedName>
</protein>
<dbReference type="InterPro" id="IPR018289">
    <property type="entry name" value="MULE_transposase_dom"/>
</dbReference>
<dbReference type="Pfam" id="PF04434">
    <property type="entry name" value="SWIM"/>
    <property type="match status" value="1"/>
</dbReference>
<dbReference type="Pfam" id="PF10551">
    <property type="entry name" value="MULE"/>
    <property type="match status" value="1"/>
</dbReference>
<dbReference type="OrthoDB" id="2422225at2759"/>
<dbReference type="InterPro" id="IPR007527">
    <property type="entry name" value="Znf_SWIM"/>
</dbReference>
<dbReference type="EMBL" id="KN837390">
    <property type="protein sequence ID" value="KIJ25975.1"/>
    <property type="molecule type" value="Genomic_DNA"/>
</dbReference>
<dbReference type="PROSITE" id="PS50966">
    <property type="entry name" value="ZF_SWIM"/>
    <property type="match status" value="1"/>
</dbReference>
<feature type="domain" description="SWIM-type" evidence="3">
    <location>
        <begin position="672"/>
        <end position="707"/>
    </location>
</feature>
<feature type="compositionally biased region" description="Basic residues" evidence="2">
    <location>
        <begin position="932"/>
        <end position="941"/>
    </location>
</feature>
<dbReference type="AlphaFoldDB" id="A0A0C9UL82"/>
<evidence type="ECO:0000313" key="4">
    <source>
        <dbReference type="EMBL" id="KIJ25975.1"/>
    </source>
</evidence>
<evidence type="ECO:0000313" key="5">
    <source>
        <dbReference type="Proteomes" id="UP000054279"/>
    </source>
</evidence>
<sequence>MSRHAGKAVPPKDKFEFRFANLTSEEACGDKTDKTKILWHLLDLTPDQRVSVGALHGNVSEAGIGNKIEEYLYSAADPIQQNEATAFLESHSLHTASLEEVGNRWSVKWSKYLKNGQKRALYQCDCGREHTQYGTKKRHTAVDYTGCLAHAEITTHEPTGAILRARGFFMHNEDCKKAGLARKPKLPIHPSVYAKALAQLQEGAPLSAIQATNRELFRIGGYPGQPKDLRTSNFRWILMPYDTRTLYRQYNQLIGVNTNQAAHLNVDAWLNSESPEYNPVLSEAIFHYSARASQGERFEVCIATQEMKEAAWNHGHRSQLMLDGTFGICNSCLLLFIIMAVDEKGKGVPIAFLMFSAPSGNRQTSSGYNTEILTKLLQKWRDELEKFGKQTFEVLVMITDTDMKERGALLNVFPHVWLLICKFHIRQSWRNHRNKVLRGNVPALLDMKAQLGRLETELIPTTEFTSAMQLIEKEREVFNAMIQQGDSPSVAQRGLIHVEYLLSFWMKEELWRSWSDFGRRAAAHLLSCRFEGVLPTTNHLESFNGILKRKHLARWQRGGRKLRPDMLVHLLVMKVLPSIFEQRRFEEREERRWHDMLRKLPGGEELLIERAQGGHLPRPSIAYFIPDTQRDAAAQALCDHKQISVPTQSENGLFFQCYSAFATEHDPQPQTYQIYLGFNGVATCSCPDFLNRSGACKHLRAALLKAESLRQCGLALPPIPIPKSESEAHTLHSQTVATHISYIPRSVPTDLPPIAKAAATVTNIINENPEGLFDGNEADLAVDEEETVDSDLESVATDAGNEFDFSILRSSSRTALDAQSMIRLGYDLLNAAPKMGDMAGMMPSTPPIIQPESVQNFKIFYSSIMGLAEKIRHLIEVNEAASQIHSPMPMITQLTNDPKPRLPPSTTSLKRPGSPIASQRCAPIPISPEKSQKRKPSYSIF</sequence>
<dbReference type="GO" id="GO:0008270">
    <property type="term" value="F:zinc ion binding"/>
    <property type="evidence" value="ECO:0007669"/>
    <property type="project" value="UniProtKB-KW"/>
</dbReference>
<organism evidence="4 5">
    <name type="scientific">Sphaerobolus stellatus (strain SS14)</name>
    <dbReference type="NCBI Taxonomy" id="990650"/>
    <lineage>
        <taxon>Eukaryota</taxon>
        <taxon>Fungi</taxon>
        <taxon>Dikarya</taxon>
        <taxon>Basidiomycota</taxon>
        <taxon>Agaricomycotina</taxon>
        <taxon>Agaricomycetes</taxon>
        <taxon>Phallomycetidae</taxon>
        <taxon>Geastrales</taxon>
        <taxon>Sphaerobolaceae</taxon>
        <taxon>Sphaerobolus</taxon>
    </lineage>
</organism>
<keyword evidence="1" id="KW-0863">Zinc-finger</keyword>
<evidence type="ECO:0000259" key="3">
    <source>
        <dbReference type="PROSITE" id="PS50966"/>
    </source>
</evidence>
<reference evidence="4 5" key="1">
    <citation type="submission" date="2014-06" db="EMBL/GenBank/DDBJ databases">
        <title>Evolutionary Origins and Diversification of the Mycorrhizal Mutualists.</title>
        <authorList>
            <consortium name="DOE Joint Genome Institute"/>
            <consortium name="Mycorrhizal Genomics Consortium"/>
            <person name="Kohler A."/>
            <person name="Kuo A."/>
            <person name="Nagy L.G."/>
            <person name="Floudas D."/>
            <person name="Copeland A."/>
            <person name="Barry K.W."/>
            <person name="Cichocki N."/>
            <person name="Veneault-Fourrey C."/>
            <person name="LaButti K."/>
            <person name="Lindquist E.A."/>
            <person name="Lipzen A."/>
            <person name="Lundell T."/>
            <person name="Morin E."/>
            <person name="Murat C."/>
            <person name="Riley R."/>
            <person name="Ohm R."/>
            <person name="Sun H."/>
            <person name="Tunlid A."/>
            <person name="Henrissat B."/>
            <person name="Grigoriev I.V."/>
            <person name="Hibbett D.S."/>
            <person name="Martin F."/>
        </authorList>
    </citation>
    <scope>NUCLEOTIDE SEQUENCE [LARGE SCALE GENOMIC DNA]</scope>
    <source>
        <strain evidence="4 5">SS14</strain>
    </source>
</reference>
<accession>A0A0C9UL82</accession>
<keyword evidence="5" id="KW-1185">Reference proteome</keyword>
<feature type="region of interest" description="Disordered" evidence="2">
    <location>
        <begin position="890"/>
        <end position="941"/>
    </location>
</feature>
<proteinExistence type="predicted"/>
<evidence type="ECO:0000256" key="1">
    <source>
        <dbReference type="PROSITE-ProRule" id="PRU00325"/>
    </source>
</evidence>
<gene>
    <name evidence="4" type="ORF">M422DRAFT_273025</name>
</gene>
<keyword evidence="1" id="KW-0479">Metal-binding</keyword>
<keyword evidence="1" id="KW-0862">Zinc</keyword>
<dbReference type="HOGENOM" id="CLU_007844_0_0_1"/>